<proteinExistence type="inferred from homology"/>
<dbReference type="KEGG" id="mvu:Metvu_0874"/>
<keyword evidence="5" id="KW-0479">Metal-binding</keyword>
<dbReference type="Pfam" id="PF04055">
    <property type="entry name" value="Radical_SAM"/>
    <property type="match status" value="1"/>
</dbReference>
<evidence type="ECO:0000256" key="4">
    <source>
        <dbReference type="ARBA" id="ARBA00022691"/>
    </source>
</evidence>
<dbReference type="GO" id="GO:0016491">
    <property type="term" value="F:oxidoreductase activity"/>
    <property type="evidence" value="ECO:0007669"/>
    <property type="project" value="UniProtKB-KW"/>
</dbReference>
<dbReference type="SFLD" id="SFLDG01094">
    <property type="entry name" value="Uncharacterised_Radical_SAM_Su"/>
    <property type="match status" value="1"/>
</dbReference>
<dbReference type="PANTHER" id="PTHR11228">
    <property type="entry name" value="RADICAL SAM DOMAIN PROTEIN"/>
    <property type="match status" value="1"/>
</dbReference>
<comment type="similarity">
    <text evidence="2">Belongs to the organic radical-activating enzymes family.</text>
</comment>
<comment type="cofactor">
    <cofactor evidence="1">
        <name>[4Fe-4S] cluster</name>
        <dbReference type="ChEBI" id="CHEBI:49883"/>
    </cofactor>
</comment>
<dbReference type="eggNOG" id="arCOG00952">
    <property type="taxonomic scope" value="Archaea"/>
</dbReference>
<dbReference type="GO" id="GO:0051539">
    <property type="term" value="F:4 iron, 4 sulfur cluster binding"/>
    <property type="evidence" value="ECO:0007669"/>
    <property type="project" value="UniProtKB-KW"/>
</dbReference>
<keyword evidence="3" id="KW-0004">4Fe-4S</keyword>
<dbReference type="Gene3D" id="3.20.20.70">
    <property type="entry name" value="Aldolase class I"/>
    <property type="match status" value="1"/>
</dbReference>
<keyword evidence="4" id="KW-0949">S-adenosyl-L-methionine</keyword>
<evidence type="ECO:0000256" key="1">
    <source>
        <dbReference type="ARBA" id="ARBA00001966"/>
    </source>
</evidence>
<dbReference type="OrthoDB" id="371936at2157"/>
<dbReference type="InterPro" id="IPR050377">
    <property type="entry name" value="Radical_SAM_PqqE_MftC-like"/>
</dbReference>
<dbReference type="EMBL" id="CP001787">
    <property type="protein sequence ID" value="ACX72732.1"/>
    <property type="molecule type" value="Genomic_DNA"/>
</dbReference>
<name>C9RGN0_METVM</name>
<keyword evidence="11" id="KW-1185">Reference proteome</keyword>
<dbReference type="InterPro" id="IPR013785">
    <property type="entry name" value="Aldolase_TIM"/>
</dbReference>
<organism evidence="10 11">
    <name type="scientific">Methanocaldococcus vulcanius (strain ATCC 700851 / DSM 12094 / M7)</name>
    <name type="common">Methanococcus vulcanius</name>
    <dbReference type="NCBI Taxonomy" id="579137"/>
    <lineage>
        <taxon>Archaea</taxon>
        <taxon>Methanobacteriati</taxon>
        <taxon>Methanobacteriota</taxon>
        <taxon>Methanomada group</taxon>
        <taxon>Methanococci</taxon>
        <taxon>Methanococcales</taxon>
        <taxon>Methanocaldococcaceae</taxon>
        <taxon>Methanocaldococcus</taxon>
    </lineage>
</organism>
<feature type="domain" description="Radical SAM core" evidence="9">
    <location>
        <begin position="15"/>
        <end position="236"/>
    </location>
</feature>
<gene>
    <name evidence="10" type="ordered locus">Metvu_0874</name>
</gene>
<evidence type="ECO:0000256" key="3">
    <source>
        <dbReference type="ARBA" id="ARBA00022485"/>
    </source>
</evidence>
<dbReference type="GeneID" id="8513211"/>
<dbReference type="InterPro" id="IPR012840">
    <property type="entry name" value="NrdG2"/>
</dbReference>
<reference evidence="10" key="1">
    <citation type="submission" date="2009-10" db="EMBL/GenBank/DDBJ databases">
        <title>Complete sequence of chromosome of Methanocaldococcus vulcanius M7.</title>
        <authorList>
            <consortium name="US DOE Joint Genome Institute"/>
            <person name="Lucas S."/>
            <person name="Copeland A."/>
            <person name="Lapidus A."/>
            <person name="Glavina del Rio T."/>
            <person name="Dalin E."/>
            <person name="Tice H."/>
            <person name="Bruce D."/>
            <person name="Goodwin L."/>
            <person name="Pitluck S."/>
            <person name="Lcollab F.I."/>
            <person name="Brettin T."/>
            <person name="Detter J.C."/>
            <person name="Han C."/>
            <person name="Tapia R."/>
            <person name="Kuske C.R."/>
            <person name="Schmutz J."/>
            <person name="Larimer F."/>
            <person name="Land M."/>
            <person name="Hauser L."/>
            <person name="Kyrpides N."/>
            <person name="Ovchinikova G."/>
            <person name="Sieprawska-Lupa M."/>
            <person name="Whitman W.B."/>
            <person name="Woyke T."/>
        </authorList>
    </citation>
    <scope>NUCLEOTIDE SEQUENCE [LARGE SCALE GENOMIC DNA]</scope>
    <source>
        <strain evidence="10">M7</strain>
    </source>
</reference>
<dbReference type="SFLD" id="SFLDG01067">
    <property type="entry name" value="SPASM/twitch_domain_containing"/>
    <property type="match status" value="1"/>
</dbReference>
<keyword evidence="7" id="KW-0408">Iron</keyword>
<dbReference type="Proteomes" id="UP000002063">
    <property type="component" value="Chromosome"/>
</dbReference>
<dbReference type="GO" id="GO:0046872">
    <property type="term" value="F:metal ion binding"/>
    <property type="evidence" value="ECO:0007669"/>
    <property type="project" value="UniProtKB-KW"/>
</dbReference>
<accession>C9RGN0</accession>
<dbReference type="PANTHER" id="PTHR11228:SF27">
    <property type="entry name" value="GLYCYL-RADICAL ENZYME ACTIVATING ENZYME MJ1227-RELATED"/>
    <property type="match status" value="1"/>
</dbReference>
<evidence type="ECO:0000256" key="2">
    <source>
        <dbReference type="ARBA" id="ARBA00009777"/>
    </source>
</evidence>
<dbReference type="InterPro" id="IPR007197">
    <property type="entry name" value="rSAM"/>
</dbReference>
<sequence>MKVVISGIVDLSTIDFPKKASAVIFLHGCNMKCPYCHNLKHILQHKKEMTIEELFKDIDFLFADAIVISGGEPTLQKDAVIEIARYAKKNNLPVKIDTNGTHPEVIEELVKNDLVDYVAVDVKCRFDRYREFVKCKESGEEIKNKILNIIDICKSHDIFVECRTTFVPRVMDEEDIKEIAKTVKNCDLYAIQQFEPKDAYDDEFKKLPMPKENELKKLGKIAKEYIKNVVVVRTVNGTFEI</sequence>
<evidence type="ECO:0000256" key="7">
    <source>
        <dbReference type="ARBA" id="ARBA00023004"/>
    </source>
</evidence>
<dbReference type="AlphaFoldDB" id="C9RGN0"/>
<evidence type="ECO:0000259" key="9">
    <source>
        <dbReference type="PROSITE" id="PS51918"/>
    </source>
</evidence>
<dbReference type="STRING" id="579137.Metvu_0874"/>
<evidence type="ECO:0000256" key="8">
    <source>
        <dbReference type="ARBA" id="ARBA00023014"/>
    </source>
</evidence>
<dbReference type="SUPFAM" id="SSF102114">
    <property type="entry name" value="Radical SAM enzymes"/>
    <property type="match status" value="1"/>
</dbReference>
<dbReference type="NCBIfam" id="TIGR02495">
    <property type="entry name" value="NrdG2"/>
    <property type="match status" value="1"/>
</dbReference>
<dbReference type="HOGENOM" id="CLU_078147_2_1_2"/>
<protein>
    <submittedName>
        <fullName evidence="10">Anaerobic ribonucleoside-triphosphate reductase activating protein</fullName>
    </submittedName>
</protein>
<dbReference type="PROSITE" id="PS01087">
    <property type="entry name" value="RADICAL_ACTIVATING"/>
    <property type="match status" value="1"/>
</dbReference>
<dbReference type="InterPro" id="IPR058240">
    <property type="entry name" value="rSAM_sf"/>
</dbReference>
<dbReference type="CDD" id="cd01335">
    <property type="entry name" value="Radical_SAM"/>
    <property type="match status" value="1"/>
</dbReference>
<dbReference type="PROSITE" id="PS51918">
    <property type="entry name" value="RADICAL_SAM"/>
    <property type="match status" value="1"/>
</dbReference>
<dbReference type="SFLD" id="SFLDS00029">
    <property type="entry name" value="Radical_SAM"/>
    <property type="match status" value="2"/>
</dbReference>
<evidence type="ECO:0000313" key="10">
    <source>
        <dbReference type="EMBL" id="ACX72732.1"/>
    </source>
</evidence>
<evidence type="ECO:0000256" key="6">
    <source>
        <dbReference type="ARBA" id="ARBA00023002"/>
    </source>
</evidence>
<dbReference type="InterPro" id="IPR001989">
    <property type="entry name" value="Radical_activat_CS"/>
</dbReference>
<dbReference type="RefSeq" id="WP_015732952.1">
    <property type="nucleotide sequence ID" value="NC_013407.1"/>
</dbReference>
<evidence type="ECO:0000256" key="5">
    <source>
        <dbReference type="ARBA" id="ARBA00022723"/>
    </source>
</evidence>
<keyword evidence="8" id="KW-0411">Iron-sulfur</keyword>
<keyword evidence="6" id="KW-0560">Oxidoreductase</keyword>
<evidence type="ECO:0000313" key="11">
    <source>
        <dbReference type="Proteomes" id="UP000002063"/>
    </source>
</evidence>